<dbReference type="GO" id="GO:0004030">
    <property type="term" value="F:aldehyde dehydrogenase [NAD(P)+] activity"/>
    <property type="evidence" value="ECO:0007669"/>
    <property type="project" value="UniProtKB-EC"/>
</dbReference>
<dbReference type="InterPro" id="IPR015590">
    <property type="entry name" value="Aldehyde_DH_dom"/>
</dbReference>
<keyword evidence="1 3" id="KW-0560">Oxidoreductase</keyword>
<evidence type="ECO:0000256" key="2">
    <source>
        <dbReference type="PROSITE-ProRule" id="PRU10007"/>
    </source>
</evidence>
<evidence type="ECO:0000256" key="1">
    <source>
        <dbReference type="ARBA" id="ARBA00023002"/>
    </source>
</evidence>
<organism evidence="5 6">
    <name type="scientific">Hafnia alvei</name>
    <dbReference type="NCBI Taxonomy" id="569"/>
    <lineage>
        <taxon>Bacteria</taxon>
        <taxon>Pseudomonadati</taxon>
        <taxon>Pseudomonadota</taxon>
        <taxon>Gammaproteobacteria</taxon>
        <taxon>Enterobacterales</taxon>
        <taxon>Hafniaceae</taxon>
        <taxon>Hafnia</taxon>
    </lineage>
</organism>
<dbReference type="PROSITE" id="PS00687">
    <property type="entry name" value="ALDEHYDE_DEHYDR_GLU"/>
    <property type="match status" value="1"/>
</dbReference>
<dbReference type="PROSITE" id="PS00070">
    <property type="entry name" value="ALDEHYDE_DEHYDR_CYS"/>
    <property type="match status" value="1"/>
</dbReference>
<dbReference type="PANTHER" id="PTHR11699">
    <property type="entry name" value="ALDEHYDE DEHYDROGENASE-RELATED"/>
    <property type="match status" value="1"/>
</dbReference>
<dbReference type="InterPro" id="IPR016161">
    <property type="entry name" value="Ald_DH/histidinol_DH"/>
</dbReference>
<dbReference type="InterPro" id="IPR016163">
    <property type="entry name" value="Ald_DH_C"/>
</dbReference>
<proteinExistence type="inferred from homology"/>
<accession>A0A377PGP5</accession>
<evidence type="ECO:0000259" key="4">
    <source>
        <dbReference type="Pfam" id="PF00171"/>
    </source>
</evidence>
<protein>
    <submittedName>
        <fullName evidence="5">Aldehyde dehydrogenase PuuC</fullName>
        <ecNumber evidence="5">1.2.1.5</ecNumber>
    </submittedName>
</protein>
<reference evidence="5 6" key="1">
    <citation type="submission" date="2018-06" db="EMBL/GenBank/DDBJ databases">
        <authorList>
            <consortium name="Pathogen Informatics"/>
            <person name="Doyle S."/>
        </authorList>
    </citation>
    <scope>NUCLEOTIDE SEQUENCE [LARGE SCALE GENOMIC DNA]</scope>
    <source>
        <strain evidence="5 6">NCTC8105</strain>
    </source>
</reference>
<dbReference type="Pfam" id="PF00171">
    <property type="entry name" value="Aldedh"/>
    <property type="match status" value="1"/>
</dbReference>
<evidence type="ECO:0000313" key="5">
    <source>
        <dbReference type="EMBL" id="STQ79537.1"/>
    </source>
</evidence>
<name>A0A377PGP5_HAFAL</name>
<sequence length="168" mass="18407">MKRVWLEAGGKSANIVFADCPDLQKAAANAAAGIFYNQGQVCIAGTRLLVEESIKDEFLTILREQAQAFRPGNPLDPETVMGTLIDADHCEKVNEYIAAGLAEGANLYLDGRDHPQGEHGSYLGPTIFTEVCNSMRIAREEIFGQCLLSPPSPPNRKRSRWQTTVIMA</sequence>
<dbReference type="EMBL" id="UGHP01000001">
    <property type="protein sequence ID" value="STQ79537.1"/>
    <property type="molecule type" value="Genomic_DNA"/>
</dbReference>
<comment type="similarity">
    <text evidence="3">Belongs to the aldehyde dehydrogenase family.</text>
</comment>
<feature type="domain" description="Aldehyde dehydrogenase" evidence="4">
    <location>
        <begin position="1"/>
        <end position="144"/>
    </location>
</feature>
<dbReference type="Proteomes" id="UP000254821">
    <property type="component" value="Unassembled WGS sequence"/>
</dbReference>
<dbReference type="InterPro" id="IPR029510">
    <property type="entry name" value="Ald_DH_CS_GLU"/>
</dbReference>
<dbReference type="InterPro" id="IPR016160">
    <property type="entry name" value="Ald_DH_CS_CYS"/>
</dbReference>
<dbReference type="Gene3D" id="3.40.309.10">
    <property type="entry name" value="Aldehyde Dehydrogenase, Chain A, domain 2"/>
    <property type="match status" value="1"/>
</dbReference>
<dbReference type="EC" id="1.2.1.5" evidence="5"/>
<evidence type="ECO:0000256" key="3">
    <source>
        <dbReference type="RuleBase" id="RU003345"/>
    </source>
</evidence>
<gene>
    <name evidence="5" type="primary">puuC_1</name>
    <name evidence="5" type="ORF">NCTC8105_01629</name>
</gene>
<dbReference type="SUPFAM" id="SSF53720">
    <property type="entry name" value="ALDH-like"/>
    <property type="match status" value="1"/>
</dbReference>
<dbReference type="AlphaFoldDB" id="A0A377PGP5"/>
<evidence type="ECO:0000313" key="6">
    <source>
        <dbReference type="Proteomes" id="UP000254821"/>
    </source>
</evidence>
<feature type="active site" evidence="2">
    <location>
        <position position="7"/>
    </location>
</feature>